<dbReference type="SUPFAM" id="SSF55174">
    <property type="entry name" value="Alpha-L RNA-binding motif"/>
    <property type="match status" value="1"/>
</dbReference>
<evidence type="ECO:0000256" key="2">
    <source>
        <dbReference type="ARBA" id="ARBA00022730"/>
    </source>
</evidence>
<evidence type="ECO:0000256" key="4">
    <source>
        <dbReference type="ARBA" id="ARBA00022980"/>
    </source>
</evidence>
<dbReference type="InterPro" id="IPR022801">
    <property type="entry name" value="Ribosomal_uS4"/>
</dbReference>
<keyword evidence="3 6" id="KW-0694">RNA-binding</keyword>
<organism evidence="9">
    <name type="scientific">Gnetum gnemon</name>
    <name type="common">Spanish joint-fir</name>
    <name type="synonym">Gnetum acutatum</name>
    <dbReference type="NCBI Taxonomy" id="3382"/>
    <lineage>
        <taxon>Eukaryota</taxon>
        <taxon>Viridiplantae</taxon>
        <taxon>Streptophyta</taxon>
        <taxon>Embryophyta</taxon>
        <taxon>Tracheophyta</taxon>
        <taxon>Spermatophyta</taxon>
        <taxon>Gnetopsida</taxon>
        <taxon>Gnetidae</taxon>
        <taxon>Gnetales</taxon>
        <taxon>Gnetaceae</taxon>
        <taxon>Gnetum</taxon>
    </lineage>
</organism>
<feature type="domain" description="RNA-binding S4" evidence="8">
    <location>
        <begin position="92"/>
        <end position="154"/>
    </location>
</feature>
<gene>
    <name evidence="9" type="primary">rps4</name>
</gene>
<dbReference type="Pfam" id="PF01479">
    <property type="entry name" value="S4"/>
    <property type="match status" value="1"/>
</dbReference>
<keyword evidence="9" id="KW-0496">Mitochondrion</keyword>
<evidence type="ECO:0000256" key="1">
    <source>
        <dbReference type="ARBA" id="ARBA00007465"/>
    </source>
</evidence>
<dbReference type="AlphaFoldDB" id="A0A0N7AKD9"/>
<dbReference type="PROSITE" id="PS50889">
    <property type="entry name" value="S4"/>
    <property type="match status" value="1"/>
</dbReference>
<dbReference type="PROSITE" id="PS00632">
    <property type="entry name" value="RIBOSOMAL_S4"/>
    <property type="match status" value="1"/>
</dbReference>
<name>A0A0N7AKD9_GNEGN</name>
<keyword evidence="5" id="KW-0687">Ribonucleoprotein</keyword>
<dbReference type="SMART" id="SM00363">
    <property type="entry name" value="S4"/>
    <property type="match status" value="1"/>
</dbReference>
<keyword evidence="7" id="KW-0812">Transmembrane</keyword>
<feature type="transmembrane region" description="Helical" evidence="7">
    <location>
        <begin position="156"/>
        <end position="175"/>
    </location>
</feature>
<reference evidence="10" key="2">
    <citation type="journal article" date="2020" name="Mol. Biol. Evol.">
        <title>Extensive Shifts from Cis- to Trans-splicing of Gymnosperm Mitochondrial Introns.</title>
        <authorList>
            <person name="Guo W."/>
            <person name="Zhu A."/>
            <person name="Fan W."/>
            <person name="Adams R.P."/>
            <person name="Mower J.P."/>
        </authorList>
    </citation>
    <scope>NUCLEOTIDE SEQUENCE</scope>
</reference>
<evidence type="ECO:0000313" key="10">
    <source>
        <dbReference type="EMBL" id="QJH91900.1"/>
    </source>
</evidence>
<dbReference type="EMBL" id="KM672402">
    <property type="protein sequence ID" value="AJP33520.1"/>
    <property type="molecule type" value="Genomic_DNA"/>
</dbReference>
<dbReference type="EMBL" id="MN965206">
    <property type="protein sequence ID" value="QJH91900.1"/>
    <property type="molecule type" value="Genomic_DNA"/>
</dbReference>
<dbReference type="InterPro" id="IPR036986">
    <property type="entry name" value="S4_RNA-bd_sf"/>
</dbReference>
<dbReference type="InterPro" id="IPR002942">
    <property type="entry name" value="S4_RNA-bd"/>
</dbReference>
<evidence type="ECO:0000256" key="5">
    <source>
        <dbReference type="ARBA" id="ARBA00023274"/>
    </source>
</evidence>
<comment type="similarity">
    <text evidence="1">Belongs to the universal ribosomal protein uS4 family.</text>
</comment>
<dbReference type="PANTHER" id="PTHR11831:SF30">
    <property type="entry name" value="SMALL RIBOSOMAL SUBUNIT PROTEIN US4M"/>
    <property type="match status" value="1"/>
</dbReference>
<keyword evidence="4 9" id="KW-0689">Ribosomal protein</keyword>
<protein>
    <submittedName>
        <fullName evidence="9">Ribosomal protein S4</fullName>
    </submittedName>
</protein>
<keyword evidence="7" id="KW-1133">Transmembrane helix</keyword>
<evidence type="ECO:0000256" key="6">
    <source>
        <dbReference type="PROSITE-ProRule" id="PRU00182"/>
    </source>
</evidence>
<evidence type="ECO:0000256" key="3">
    <source>
        <dbReference type="ARBA" id="ARBA00022884"/>
    </source>
</evidence>
<proteinExistence type="inferred from homology"/>
<dbReference type="CDD" id="cd00165">
    <property type="entry name" value="S4"/>
    <property type="match status" value="1"/>
</dbReference>
<dbReference type="Gene3D" id="3.10.290.10">
    <property type="entry name" value="RNA-binding S4 domain"/>
    <property type="match status" value="1"/>
</dbReference>
<reference evidence="9" key="1">
    <citation type="submission" date="2014-09" db="EMBL/GenBank/DDBJ databases">
        <title>Complete mitochondrial genome of Ginkgo biloba and comparative analysis of mitogenomic diversity in gymnosperms.</title>
        <authorList>
            <person name="Guo W."/>
            <person name="Fan W."/>
            <person name="Mower J.P."/>
        </authorList>
    </citation>
    <scope>NUCLEOTIDE SEQUENCE</scope>
</reference>
<accession>A0A0N7AKD9</accession>
<evidence type="ECO:0000256" key="7">
    <source>
        <dbReference type="SAM" id="Phobius"/>
    </source>
</evidence>
<dbReference type="PANTHER" id="PTHR11831">
    <property type="entry name" value="30S 40S RIBOSOMAL PROTEIN"/>
    <property type="match status" value="1"/>
</dbReference>
<dbReference type="InterPro" id="IPR018079">
    <property type="entry name" value="Ribosomal_uS4_CS"/>
</dbReference>
<sequence>MPALRFKTLRLLSDNVWNKKLTRIQRRILRRLKSKRRYIRKNIYLRQNWNSYIKLQAIRKLSLSYGNAPITDMHDGGPERASHIPFPLNLETRLDVILVRLHFCETIPQARQLISHRKIRVNNEMVNITREKVSRGDLISIEDNSVRTMGRKVRKYFYIEILVTKIAGAVFPFNLEKRRWKKNNKRIRLMWKKNKIIRLIIRLMRKKNKTKWFRLLTKPKGCRLLLKSWFLQQSRAASMQERSSMT</sequence>
<dbReference type="GO" id="GO:0019843">
    <property type="term" value="F:rRNA binding"/>
    <property type="evidence" value="ECO:0007669"/>
    <property type="project" value="UniProtKB-KW"/>
</dbReference>
<dbReference type="GO" id="GO:0042274">
    <property type="term" value="P:ribosomal small subunit biogenesis"/>
    <property type="evidence" value="ECO:0007669"/>
    <property type="project" value="TreeGrafter"/>
</dbReference>
<geneLocation type="mitochondrion" evidence="9"/>
<keyword evidence="7" id="KW-0472">Membrane</keyword>
<keyword evidence="2 6" id="KW-0699">rRNA-binding</keyword>
<evidence type="ECO:0000313" key="9">
    <source>
        <dbReference type="EMBL" id="AJP33520.1"/>
    </source>
</evidence>
<dbReference type="GO" id="GO:0003735">
    <property type="term" value="F:structural constituent of ribosome"/>
    <property type="evidence" value="ECO:0007669"/>
    <property type="project" value="TreeGrafter"/>
</dbReference>
<dbReference type="GO" id="GO:0015935">
    <property type="term" value="C:small ribosomal subunit"/>
    <property type="evidence" value="ECO:0007669"/>
    <property type="project" value="TreeGrafter"/>
</dbReference>
<evidence type="ECO:0000259" key="8">
    <source>
        <dbReference type="SMART" id="SM00363"/>
    </source>
</evidence>